<dbReference type="AlphaFoldDB" id="X1RD71"/>
<evidence type="ECO:0000256" key="1">
    <source>
        <dbReference type="SAM" id="Phobius"/>
    </source>
</evidence>
<accession>X1RD71</accession>
<organism evidence="2">
    <name type="scientific">marine sediment metagenome</name>
    <dbReference type="NCBI Taxonomy" id="412755"/>
    <lineage>
        <taxon>unclassified sequences</taxon>
        <taxon>metagenomes</taxon>
        <taxon>ecological metagenomes</taxon>
    </lineage>
</organism>
<reference evidence="2" key="1">
    <citation type="journal article" date="2014" name="Front. Microbiol.">
        <title>High frequency of phylogenetically diverse reductive dehalogenase-homologous genes in deep subseafloor sedimentary metagenomes.</title>
        <authorList>
            <person name="Kawai M."/>
            <person name="Futagami T."/>
            <person name="Toyoda A."/>
            <person name="Takaki Y."/>
            <person name="Nishi S."/>
            <person name="Hori S."/>
            <person name="Arai W."/>
            <person name="Tsubouchi T."/>
            <person name="Morono Y."/>
            <person name="Uchiyama I."/>
            <person name="Ito T."/>
            <person name="Fujiyama A."/>
            <person name="Inagaki F."/>
            <person name="Takami H."/>
        </authorList>
    </citation>
    <scope>NUCLEOTIDE SEQUENCE</scope>
    <source>
        <strain evidence="2">Expedition CK06-06</strain>
    </source>
</reference>
<proteinExistence type="predicted"/>
<keyword evidence="1" id="KW-1133">Transmembrane helix</keyword>
<dbReference type="EMBL" id="BARV01041735">
    <property type="protein sequence ID" value="GAI53534.1"/>
    <property type="molecule type" value="Genomic_DNA"/>
</dbReference>
<comment type="caution">
    <text evidence="2">The sequence shown here is derived from an EMBL/GenBank/DDBJ whole genome shotgun (WGS) entry which is preliminary data.</text>
</comment>
<feature type="non-terminal residue" evidence="2">
    <location>
        <position position="1"/>
    </location>
</feature>
<evidence type="ECO:0000313" key="2">
    <source>
        <dbReference type="EMBL" id="GAI53534.1"/>
    </source>
</evidence>
<feature type="transmembrane region" description="Helical" evidence="1">
    <location>
        <begin position="49"/>
        <end position="71"/>
    </location>
</feature>
<evidence type="ECO:0008006" key="3">
    <source>
        <dbReference type="Google" id="ProtNLM"/>
    </source>
</evidence>
<keyword evidence="1" id="KW-0472">Membrane</keyword>
<gene>
    <name evidence="2" type="ORF">S06H3_63051</name>
</gene>
<protein>
    <recommendedName>
        <fullName evidence="3">PrsW family intramembrane metalloprotease</fullName>
    </recommendedName>
</protein>
<name>X1RD71_9ZZZZ</name>
<sequence>GYFLALSFFEPKKRLKLIIKGIVIATLLHGLFNISIIGVEEGLSSQNSLLLTSSVISLVIILSGLAFFVSFGFRKLKKMASVCKIK</sequence>
<keyword evidence="1" id="KW-0812">Transmembrane</keyword>
<feature type="transmembrane region" description="Helical" evidence="1">
    <location>
        <begin position="17"/>
        <end position="37"/>
    </location>
</feature>